<accession>A0A8J5VFP2</accession>
<proteinExistence type="predicted"/>
<feature type="compositionally biased region" description="Low complexity" evidence="1">
    <location>
        <begin position="1"/>
        <end position="17"/>
    </location>
</feature>
<sequence>MVTASASPSLPPRASATPLPPPRASMRLPTAAKSLRHSVAASTHLPTAATGLRHFVAASASPSPLPASRRAQDLNHGYSKF</sequence>
<dbReference type="EMBL" id="JAAALK010000290">
    <property type="protein sequence ID" value="KAG8046023.1"/>
    <property type="molecule type" value="Genomic_DNA"/>
</dbReference>
<evidence type="ECO:0000313" key="2">
    <source>
        <dbReference type="EMBL" id="KAG8046023.1"/>
    </source>
</evidence>
<dbReference type="Proteomes" id="UP000729402">
    <property type="component" value="Unassembled WGS sequence"/>
</dbReference>
<organism evidence="2 3">
    <name type="scientific">Zizania palustris</name>
    <name type="common">Northern wild rice</name>
    <dbReference type="NCBI Taxonomy" id="103762"/>
    <lineage>
        <taxon>Eukaryota</taxon>
        <taxon>Viridiplantae</taxon>
        <taxon>Streptophyta</taxon>
        <taxon>Embryophyta</taxon>
        <taxon>Tracheophyta</taxon>
        <taxon>Spermatophyta</taxon>
        <taxon>Magnoliopsida</taxon>
        <taxon>Liliopsida</taxon>
        <taxon>Poales</taxon>
        <taxon>Poaceae</taxon>
        <taxon>BOP clade</taxon>
        <taxon>Oryzoideae</taxon>
        <taxon>Oryzeae</taxon>
        <taxon>Zizaniinae</taxon>
        <taxon>Zizania</taxon>
    </lineage>
</organism>
<evidence type="ECO:0000313" key="3">
    <source>
        <dbReference type="Proteomes" id="UP000729402"/>
    </source>
</evidence>
<protein>
    <submittedName>
        <fullName evidence="2">Uncharacterized protein</fullName>
    </submittedName>
</protein>
<name>A0A8J5VFP2_ZIZPA</name>
<reference evidence="2" key="2">
    <citation type="submission" date="2021-02" db="EMBL/GenBank/DDBJ databases">
        <authorList>
            <person name="Kimball J.A."/>
            <person name="Haas M.W."/>
            <person name="Macchietto M."/>
            <person name="Kono T."/>
            <person name="Duquette J."/>
            <person name="Shao M."/>
        </authorList>
    </citation>
    <scope>NUCLEOTIDE SEQUENCE</scope>
    <source>
        <tissue evidence="2">Fresh leaf tissue</tissue>
    </source>
</reference>
<evidence type="ECO:0000256" key="1">
    <source>
        <dbReference type="SAM" id="MobiDB-lite"/>
    </source>
</evidence>
<keyword evidence="3" id="KW-1185">Reference proteome</keyword>
<feature type="region of interest" description="Disordered" evidence="1">
    <location>
        <begin position="1"/>
        <end position="26"/>
    </location>
</feature>
<feature type="region of interest" description="Disordered" evidence="1">
    <location>
        <begin position="60"/>
        <end position="81"/>
    </location>
</feature>
<comment type="caution">
    <text evidence="2">The sequence shown here is derived from an EMBL/GenBank/DDBJ whole genome shotgun (WGS) entry which is preliminary data.</text>
</comment>
<dbReference type="AlphaFoldDB" id="A0A8J5VFP2"/>
<gene>
    <name evidence="2" type="ORF">GUJ93_ZPchr0008g12140</name>
</gene>
<reference evidence="2" key="1">
    <citation type="journal article" date="2021" name="bioRxiv">
        <title>Whole Genome Assembly and Annotation of Northern Wild Rice, Zizania palustris L., Supports a Whole Genome Duplication in the Zizania Genus.</title>
        <authorList>
            <person name="Haas M."/>
            <person name="Kono T."/>
            <person name="Macchietto M."/>
            <person name="Millas R."/>
            <person name="McGilp L."/>
            <person name="Shao M."/>
            <person name="Duquette J."/>
            <person name="Hirsch C.N."/>
            <person name="Kimball J."/>
        </authorList>
    </citation>
    <scope>NUCLEOTIDE SEQUENCE</scope>
    <source>
        <tissue evidence="2">Fresh leaf tissue</tissue>
    </source>
</reference>